<name>A0A5A7PNC7_STRAF</name>
<dbReference type="AlphaFoldDB" id="A0A5A7PNC7"/>
<dbReference type="OrthoDB" id="784889at2759"/>
<evidence type="ECO:0000313" key="3">
    <source>
        <dbReference type="Proteomes" id="UP000325081"/>
    </source>
</evidence>
<gene>
    <name evidence="2" type="ORF">STAS_10489</name>
</gene>
<accession>A0A5A7PNC7</accession>
<proteinExistence type="predicted"/>
<protein>
    <submittedName>
        <fullName evidence="2">ATP binding protein</fullName>
    </submittedName>
</protein>
<organism evidence="2 3">
    <name type="scientific">Striga asiatica</name>
    <name type="common">Asiatic witchweed</name>
    <name type="synonym">Buchnera asiatica</name>
    <dbReference type="NCBI Taxonomy" id="4170"/>
    <lineage>
        <taxon>Eukaryota</taxon>
        <taxon>Viridiplantae</taxon>
        <taxon>Streptophyta</taxon>
        <taxon>Embryophyta</taxon>
        <taxon>Tracheophyta</taxon>
        <taxon>Spermatophyta</taxon>
        <taxon>Magnoliopsida</taxon>
        <taxon>eudicotyledons</taxon>
        <taxon>Gunneridae</taxon>
        <taxon>Pentapetalae</taxon>
        <taxon>asterids</taxon>
        <taxon>lamiids</taxon>
        <taxon>Lamiales</taxon>
        <taxon>Orobanchaceae</taxon>
        <taxon>Buchnereae</taxon>
        <taxon>Striga</taxon>
    </lineage>
</organism>
<evidence type="ECO:0000313" key="2">
    <source>
        <dbReference type="EMBL" id="GER34280.1"/>
    </source>
</evidence>
<dbReference type="EMBL" id="BKCP01004861">
    <property type="protein sequence ID" value="GER34280.1"/>
    <property type="molecule type" value="Genomic_DNA"/>
</dbReference>
<keyword evidence="3" id="KW-1185">Reference proteome</keyword>
<sequence>MERNRDLRSDGSAADGGPRRRGTVVTVGDSANDDRQMELKETVRFIDREQVRRMNGNRDLSKRRWIANRAAVPKRNGGGGGGSYREVVSLDSSDEEYFEEEVETKNYLQNRTNQLPP</sequence>
<reference evidence="3" key="1">
    <citation type="journal article" date="2019" name="Curr. Biol.">
        <title>Genome Sequence of Striga asiatica Provides Insight into the Evolution of Plant Parasitism.</title>
        <authorList>
            <person name="Yoshida S."/>
            <person name="Kim S."/>
            <person name="Wafula E.K."/>
            <person name="Tanskanen J."/>
            <person name="Kim Y.M."/>
            <person name="Honaas L."/>
            <person name="Yang Z."/>
            <person name="Spallek T."/>
            <person name="Conn C.E."/>
            <person name="Ichihashi Y."/>
            <person name="Cheong K."/>
            <person name="Cui S."/>
            <person name="Der J.P."/>
            <person name="Gundlach H."/>
            <person name="Jiao Y."/>
            <person name="Hori C."/>
            <person name="Ishida J.K."/>
            <person name="Kasahara H."/>
            <person name="Kiba T."/>
            <person name="Kim M.S."/>
            <person name="Koo N."/>
            <person name="Laohavisit A."/>
            <person name="Lee Y.H."/>
            <person name="Lumba S."/>
            <person name="McCourt P."/>
            <person name="Mortimer J.C."/>
            <person name="Mutuku J.M."/>
            <person name="Nomura T."/>
            <person name="Sasaki-Sekimoto Y."/>
            <person name="Seto Y."/>
            <person name="Wang Y."/>
            <person name="Wakatake T."/>
            <person name="Sakakibara H."/>
            <person name="Demura T."/>
            <person name="Yamaguchi S."/>
            <person name="Yoneyama K."/>
            <person name="Manabe R.I."/>
            <person name="Nelson D.C."/>
            <person name="Schulman A.H."/>
            <person name="Timko M.P."/>
            <person name="dePamphilis C.W."/>
            <person name="Choi D."/>
            <person name="Shirasu K."/>
        </authorList>
    </citation>
    <scope>NUCLEOTIDE SEQUENCE [LARGE SCALE GENOMIC DNA]</scope>
    <source>
        <strain evidence="3">cv. UVA1</strain>
    </source>
</reference>
<comment type="caution">
    <text evidence="2">The sequence shown here is derived from an EMBL/GenBank/DDBJ whole genome shotgun (WGS) entry which is preliminary data.</text>
</comment>
<evidence type="ECO:0000256" key="1">
    <source>
        <dbReference type="SAM" id="MobiDB-lite"/>
    </source>
</evidence>
<dbReference type="Proteomes" id="UP000325081">
    <property type="component" value="Unassembled WGS sequence"/>
</dbReference>
<feature type="region of interest" description="Disordered" evidence="1">
    <location>
        <begin position="1"/>
        <end position="26"/>
    </location>
</feature>